<comment type="caution">
    <text evidence="1">The sequence shown here is derived from an EMBL/GenBank/DDBJ whole genome shotgun (WGS) entry which is preliminary data.</text>
</comment>
<dbReference type="EMBL" id="JBBKAR010000068">
    <property type="protein sequence ID" value="MEJ8307376.1"/>
    <property type="molecule type" value="Genomic_DNA"/>
</dbReference>
<evidence type="ECO:0000313" key="1">
    <source>
        <dbReference type="EMBL" id="MEJ8307376.1"/>
    </source>
</evidence>
<name>A0ACC6PKB6_9BACL</name>
<accession>A0ACC6PKB6</accession>
<proteinExistence type="predicted"/>
<dbReference type="Proteomes" id="UP001380953">
    <property type="component" value="Unassembled WGS sequence"/>
</dbReference>
<gene>
    <name evidence="1" type="ORF">WKI47_26020</name>
</gene>
<sequence>MSRSRREVQQHLPFTAAFALIQALRDPSGMLVRDTEEQRGDYTSPNLLSLAPSSGMENPAYAQSHEYFRPDFMNALSDKPLSEKKERGSHFGYGD</sequence>
<organism evidence="1 2">
    <name type="scientific">Saccharibacillus sacchari</name>
    <dbReference type="NCBI Taxonomy" id="456493"/>
    <lineage>
        <taxon>Bacteria</taxon>
        <taxon>Bacillati</taxon>
        <taxon>Bacillota</taxon>
        <taxon>Bacilli</taxon>
        <taxon>Bacillales</taxon>
        <taxon>Paenibacillaceae</taxon>
        <taxon>Saccharibacillus</taxon>
    </lineage>
</organism>
<evidence type="ECO:0000313" key="2">
    <source>
        <dbReference type="Proteomes" id="UP001380953"/>
    </source>
</evidence>
<keyword evidence="2" id="KW-1185">Reference proteome</keyword>
<protein>
    <submittedName>
        <fullName evidence="1">Uncharacterized protein</fullName>
    </submittedName>
</protein>
<reference evidence="1" key="1">
    <citation type="submission" date="2024-03" db="EMBL/GenBank/DDBJ databases">
        <title>Whole genome sequecning of epiphytes from Marcgravia umbellata leaves.</title>
        <authorList>
            <person name="Kumar G."/>
            <person name="Savka M.A."/>
        </authorList>
    </citation>
    <scope>NUCLEOTIDE SEQUENCE</scope>
    <source>
        <strain evidence="1">RIT_BL5</strain>
    </source>
</reference>